<comment type="similarity">
    <text evidence="3">Belongs to the trehalose phosphatase family.</text>
</comment>
<dbReference type="SUPFAM" id="SSF56784">
    <property type="entry name" value="HAD-like"/>
    <property type="match status" value="1"/>
</dbReference>
<name>A0ABP6CRV8_9ACTN</name>
<comment type="pathway">
    <text evidence="3">Glycan biosynthesis; trehalose biosynthesis.</text>
</comment>
<evidence type="ECO:0000313" key="5">
    <source>
        <dbReference type="Proteomes" id="UP001501447"/>
    </source>
</evidence>
<comment type="cofactor">
    <cofactor evidence="3">
        <name>Mg(2+)</name>
        <dbReference type="ChEBI" id="CHEBI:18420"/>
    </cofactor>
</comment>
<keyword evidence="1 3" id="KW-0378">Hydrolase</keyword>
<protein>
    <recommendedName>
        <fullName evidence="3">Trehalose 6-phosphate phosphatase</fullName>
        <ecNumber evidence="3">3.1.3.12</ecNumber>
    </recommendedName>
</protein>
<reference evidence="5" key="1">
    <citation type="journal article" date="2019" name="Int. J. Syst. Evol. Microbiol.">
        <title>The Global Catalogue of Microorganisms (GCM) 10K type strain sequencing project: providing services to taxonomists for standard genome sequencing and annotation.</title>
        <authorList>
            <consortium name="The Broad Institute Genomics Platform"/>
            <consortium name="The Broad Institute Genome Sequencing Center for Infectious Disease"/>
            <person name="Wu L."/>
            <person name="Ma J."/>
        </authorList>
    </citation>
    <scope>NUCLEOTIDE SEQUENCE [LARGE SCALE GENOMIC DNA]</scope>
    <source>
        <strain evidence="5">JCM 16373</strain>
    </source>
</reference>
<evidence type="ECO:0000256" key="3">
    <source>
        <dbReference type="RuleBase" id="RU361117"/>
    </source>
</evidence>
<sequence length="308" mass="31849">MWSIAPFPALLRGAPFPALLRVGVAKVRGMSLPDVVTEAGRAGVAALLADPSRAVLALDFDGTLAPIVPDPRDARAHPRALPALARLAPRLGGIAVITGRPAADAVRYGGFEGASGLEGLTVLGAYGAERWDAADGAVRAPEPPPGVAAVRAELPSLLERLGAPEGTWTEDKGRAVAVHTRRTASPEAAFALLREPLYALAERHGLMVEPGRLVLELRPPGADKGSALRGFVRERGAGVVAYGGDDLGDVAAYDAVEALRGEGVPGLLLYAAPDAAAERVPELTFRADVTVPGPAGLMAFLTELAERL</sequence>
<dbReference type="Proteomes" id="UP001501447">
    <property type="component" value="Unassembled WGS sequence"/>
</dbReference>
<dbReference type="InterPro" id="IPR036412">
    <property type="entry name" value="HAD-like_sf"/>
</dbReference>
<comment type="caution">
    <text evidence="4">The sequence shown here is derived from an EMBL/GenBank/DDBJ whole genome shotgun (WGS) entry which is preliminary data.</text>
</comment>
<proteinExistence type="inferred from homology"/>
<dbReference type="PANTHER" id="PTHR43768">
    <property type="entry name" value="TREHALOSE 6-PHOSPHATE PHOSPHATASE"/>
    <property type="match status" value="1"/>
</dbReference>
<evidence type="ECO:0000256" key="1">
    <source>
        <dbReference type="ARBA" id="ARBA00022801"/>
    </source>
</evidence>
<comment type="catalytic activity">
    <reaction evidence="3">
        <text>alpha,alpha-trehalose 6-phosphate + H2O = alpha,alpha-trehalose + phosphate</text>
        <dbReference type="Rhea" id="RHEA:23420"/>
        <dbReference type="ChEBI" id="CHEBI:15377"/>
        <dbReference type="ChEBI" id="CHEBI:16551"/>
        <dbReference type="ChEBI" id="CHEBI:43474"/>
        <dbReference type="ChEBI" id="CHEBI:58429"/>
        <dbReference type="EC" id="3.1.3.12"/>
    </reaction>
</comment>
<dbReference type="InterPro" id="IPR023214">
    <property type="entry name" value="HAD_sf"/>
</dbReference>
<dbReference type="EMBL" id="BAAARJ010000013">
    <property type="protein sequence ID" value="GAA2622767.1"/>
    <property type="molecule type" value="Genomic_DNA"/>
</dbReference>
<evidence type="ECO:0000256" key="2">
    <source>
        <dbReference type="ARBA" id="ARBA00024179"/>
    </source>
</evidence>
<dbReference type="Pfam" id="PF02358">
    <property type="entry name" value="Trehalose_PPase"/>
    <property type="match status" value="1"/>
</dbReference>
<accession>A0ABP6CRV8</accession>
<keyword evidence="3" id="KW-0479">Metal-binding</keyword>
<comment type="function">
    <text evidence="2 3">Removes the phosphate from trehalose 6-phosphate to produce free trehalose.</text>
</comment>
<dbReference type="PANTHER" id="PTHR43768:SF3">
    <property type="entry name" value="TREHALOSE 6-PHOSPHATE PHOSPHATASE"/>
    <property type="match status" value="1"/>
</dbReference>
<keyword evidence="5" id="KW-1185">Reference proteome</keyword>
<dbReference type="InterPro" id="IPR003337">
    <property type="entry name" value="Trehalose_PPase"/>
</dbReference>
<dbReference type="NCBIfam" id="TIGR00685">
    <property type="entry name" value="T6PP"/>
    <property type="match status" value="1"/>
</dbReference>
<dbReference type="InterPro" id="IPR044651">
    <property type="entry name" value="OTSB-like"/>
</dbReference>
<gene>
    <name evidence="4" type="primary">otsB</name>
    <name evidence="4" type="ORF">GCM10009863_41110</name>
</gene>
<dbReference type="Gene3D" id="3.30.70.1020">
    <property type="entry name" value="Trehalose-6-phosphate phosphatase related protein, domain 2"/>
    <property type="match status" value="1"/>
</dbReference>
<dbReference type="EC" id="3.1.3.12" evidence="3"/>
<evidence type="ECO:0000313" key="4">
    <source>
        <dbReference type="EMBL" id="GAA2622767.1"/>
    </source>
</evidence>
<organism evidence="4 5">
    <name type="scientific">Streptomyces axinellae</name>
    <dbReference type="NCBI Taxonomy" id="552788"/>
    <lineage>
        <taxon>Bacteria</taxon>
        <taxon>Bacillati</taxon>
        <taxon>Actinomycetota</taxon>
        <taxon>Actinomycetes</taxon>
        <taxon>Kitasatosporales</taxon>
        <taxon>Streptomycetaceae</taxon>
        <taxon>Streptomyces</taxon>
    </lineage>
</organism>
<keyword evidence="3" id="KW-0460">Magnesium</keyword>
<dbReference type="Gene3D" id="3.40.50.1000">
    <property type="entry name" value="HAD superfamily/HAD-like"/>
    <property type="match status" value="1"/>
</dbReference>